<evidence type="ECO:0000256" key="1">
    <source>
        <dbReference type="SAM" id="MobiDB-lite"/>
    </source>
</evidence>
<accession>A0A8J3RRS6</accession>
<reference evidence="4 5" key="1">
    <citation type="submission" date="2021-01" db="EMBL/GenBank/DDBJ databases">
        <title>Whole genome shotgun sequence of Planobispora longispora NBRC 13918.</title>
        <authorList>
            <person name="Komaki H."/>
            <person name="Tamura T."/>
        </authorList>
    </citation>
    <scope>NUCLEOTIDE SEQUENCE [LARGE SCALE GENOMIC DNA]</scope>
    <source>
        <strain evidence="4 5">NBRC 13918</strain>
    </source>
</reference>
<dbReference type="SUPFAM" id="SSF50370">
    <property type="entry name" value="Ricin B-like lectins"/>
    <property type="match status" value="2"/>
</dbReference>
<keyword evidence="2" id="KW-0732">Signal</keyword>
<evidence type="ECO:0000259" key="3">
    <source>
        <dbReference type="Pfam" id="PF00652"/>
    </source>
</evidence>
<feature type="chain" id="PRO_5038853900" description="Ricin B lectin domain-containing protein" evidence="2">
    <location>
        <begin position="22"/>
        <end position="595"/>
    </location>
</feature>
<evidence type="ECO:0000313" key="5">
    <source>
        <dbReference type="Proteomes" id="UP000616724"/>
    </source>
</evidence>
<keyword evidence="5" id="KW-1185">Reference proteome</keyword>
<feature type="region of interest" description="Disordered" evidence="1">
    <location>
        <begin position="374"/>
        <end position="401"/>
    </location>
</feature>
<proteinExistence type="predicted"/>
<dbReference type="InterPro" id="IPR035992">
    <property type="entry name" value="Ricin_B-like_lectins"/>
</dbReference>
<feature type="signal peptide" evidence="2">
    <location>
        <begin position="1"/>
        <end position="21"/>
    </location>
</feature>
<dbReference type="AlphaFoldDB" id="A0A8J3RRS6"/>
<dbReference type="CDD" id="cd00161">
    <property type="entry name" value="beta-trefoil_Ricin-like"/>
    <property type="match status" value="2"/>
</dbReference>
<dbReference type="Gene3D" id="2.80.10.50">
    <property type="match status" value="2"/>
</dbReference>
<dbReference type="EMBL" id="BOOH01000045">
    <property type="protein sequence ID" value="GIH79026.1"/>
    <property type="molecule type" value="Genomic_DNA"/>
</dbReference>
<organism evidence="4 5">
    <name type="scientific">Planobispora longispora</name>
    <dbReference type="NCBI Taxonomy" id="28887"/>
    <lineage>
        <taxon>Bacteria</taxon>
        <taxon>Bacillati</taxon>
        <taxon>Actinomycetota</taxon>
        <taxon>Actinomycetes</taxon>
        <taxon>Streptosporangiales</taxon>
        <taxon>Streptosporangiaceae</taxon>
        <taxon>Planobispora</taxon>
    </lineage>
</organism>
<evidence type="ECO:0000313" key="4">
    <source>
        <dbReference type="EMBL" id="GIH79026.1"/>
    </source>
</evidence>
<name>A0A8J3RRS6_9ACTN</name>
<dbReference type="Proteomes" id="UP000616724">
    <property type="component" value="Unassembled WGS sequence"/>
</dbReference>
<protein>
    <recommendedName>
        <fullName evidence="3">Ricin B lectin domain-containing protein</fullName>
    </recommendedName>
</protein>
<evidence type="ECO:0000256" key="2">
    <source>
        <dbReference type="SAM" id="SignalP"/>
    </source>
</evidence>
<sequence>MRKIKLVLVLSLMTVAASVLAGPVSAAPVPQAAASAATRALGTSGFACDGTDSPAEGWVLPVYVHQPGQDSYDSEVESVLRTVWETDQTFESSARRFGVSRRLRVVQDDQCRPIVAKVSFLKGRNRAEMGKALTENIASQPARVRELVATNRVKLMFFGRDNEMTDSCTGGGANAGLSNGGVILPRWCWSEAGFTHEMIHSFGLSHCNGGGVNGNDPVCRNMGSRPECTGDPASNYHLDSCRTDEFRYFEPTPASQPKGEPLPEIRNVASSPYLIQDQPAPPVDFRLRIVESGKCVGVDGQQAVQVPCSDNGTVWRRTIDGAGYVTIRNVGNHQCLTGATAADGSKPVVTTVCAAKNPSQQWLPGAGQDKINFTNRADGKSGPGLAVPKREARDGAPVVRANGSTLKFEPLADQMFKTSPVGFPAPAPAPTPSASSTTASEPTTAPTSVPTSAPGPSSTPGPEDAPAPTKTPTRTVTLKSAYGTCLTAYRATARLGSCRTKWQLVPVAGKSVQVRFKSRCLALGPVNGAKRSVVLAKCSKTSKGQRWLLEPQRGGAVTLKSATTNATRIIRFSAKPTHIYAKATYVKKSLKFTIG</sequence>
<dbReference type="PROSITE" id="PS50231">
    <property type="entry name" value="RICIN_B_LECTIN"/>
    <property type="match status" value="2"/>
</dbReference>
<dbReference type="RefSeq" id="WP_203893502.1">
    <property type="nucleotide sequence ID" value="NZ_BOOH01000045.1"/>
</dbReference>
<dbReference type="InterPro" id="IPR000772">
    <property type="entry name" value="Ricin_B_lectin"/>
</dbReference>
<gene>
    <name evidence="4" type="ORF">Plo01_54550</name>
</gene>
<feature type="region of interest" description="Disordered" evidence="1">
    <location>
        <begin position="419"/>
        <end position="475"/>
    </location>
</feature>
<feature type="compositionally biased region" description="Low complexity" evidence="1">
    <location>
        <begin position="432"/>
        <end position="456"/>
    </location>
</feature>
<comment type="caution">
    <text evidence="4">The sequence shown here is derived from an EMBL/GenBank/DDBJ whole genome shotgun (WGS) entry which is preliminary data.</text>
</comment>
<dbReference type="Pfam" id="PF00652">
    <property type="entry name" value="Ricin_B_lectin"/>
    <property type="match status" value="1"/>
</dbReference>
<feature type="domain" description="Ricin B lectin" evidence="3">
    <location>
        <begin position="287"/>
        <end position="362"/>
    </location>
</feature>